<protein>
    <submittedName>
        <fullName evidence="3">ETS domain-containing protein</fullName>
    </submittedName>
</protein>
<keyword evidence="2" id="KW-0238">DNA-binding</keyword>
<evidence type="ECO:0000313" key="3">
    <source>
        <dbReference type="EnsemblMetazoa" id="PPA28913.1"/>
    </source>
</evidence>
<dbReference type="InterPro" id="IPR036388">
    <property type="entry name" value="WH-like_DNA-bd_sf"/>
</dbReference>
<reference evidence="3" key="2">
    <citation type="submission" date="2022-06" db="UniProtKB">
        <authorList>
            <consortium name="EnsemblMetazoa"/>
        </authorList>
    </citation>
    <scope>IDENTIFICATION</scope>
    <source>
        <strain evidence="3">PS312</strain>
    </source>
</reference>
<name>A0A2A6CT20_PRIPA</name>
<reference evidence="4" key="1">
    <citation type="journal article" date="2008" name="Nat. Genet.">
        <title>The Pristionchus pacificus genome provides a unique perspective on nematode lifestyle and parasitism.</title>
        <authorList>
            <person name="Dieterich C."/>
            <person name="Clifton S.W."/>
            <person name="Schuster L.N."/>
            <person name="Chinwalla A."/>
            <person name="Delehaunty K."/>
            <person name="Dinkelacker I."/>
            <person name="Fulton L."/>
            <person name="Fulton R."/>
            <person name="Godfrey J."/>
            <person name="Minx P."/>
            <person name="Mitreva M."/>
            <person name="Roeseler W."/>
            <person name="Tian H."/>
            <person name="Witte H."/>
            <person name="Yang S.P."/>
            <person name="Wilson R.K."/>
            <person name="Sommer R.J."/>
        </authorList>
    </citation>
    <scope>NUCLEOTIDE SEQUENCE [LARGE SCALE GENOMIC DNA]</scope>
    <source>
        <strain evidence="4">PS312</strain>
    </source>
</reference>
<keyword evidence="2" id="KW-0539">Nucleus</keyword>
<accession>A0A2A6CT20</accession>
<evidence type="ECO:0000313" key="4">
    <source>
        <dbReference type="Proteomes" id="UP000005239"/>
    </source>
</evidence>
<comment type="subcellular location">
    <subcellularLocation>
        <location evidence="2">Nucleus</location>
    </subcellularLocation>
</comment>
<evidence type="ECO:0000256" key="1">
    <source>
        <dbReference type="ARBA" id="ARBA00005562"/>
    </source>
</evidence>
<dbReference type="InterPro" id="IPR017943">
    <property type="entry name" value="Bactericidal_perm-incr_a/b_dom"/>
</dbReference>
<dbReference type="GO" id="GO:0008289">
    <property type="term" value="F:lipid binding"/>
    <property type="evidence" value="ECO:0007669"/>
    <property type="project" value="InterPro"/>
</dbReference>
<dbReference type="SUPFAM" id="SSF55394">
    <property type="entry name" value="Bactericidal permeability-increasing protein, BPI"/>
    <property type="match status" value="2"/>
</dbReference>
<dbReference type="PANTHER" id="PTHR10504:SF145">
    <property type="entry name" value="PROTEIN CBG15266"/>
    <property type="match status" value="1"/>
</dbReference>
<dbReference type="InterPro" id="IPR000418">
    <property type="entry name" value="Ets_dom"/>
</dbReference>
<dbReference type="Pfam" id="PF00178">
    <property type="entry name" value="Ets"/>
    <property type="match status" value="1"/>
</dbReference>
<sequence length="1307" mass="147255">MRVFELSFINARNKTVTILITAGMKGAFLLSLVFGACLHLSDSVDQHAIATVRLNKSLFQLASGKAKSFIDDLVPKMNISDFRVTSGTITFAAQQISITHFDFPRTTFAISKQGLTWHTTGGKIAIRMKFVVKWDPLHGGPRLTVVGWATVTVEDLRTNLNAIIKTINARPQVTTTECYTNVDNLDIQFDEKTVITDWVLAAIRPKILGKIRDFLDNNACKLIAEQVQVGNKFIRDQPEEIHIWKNIYLNYTASKDPIFHDDFVEAECSFRVAISDNKTSDIYFEDGSFVASILEDFIPSRGPANNSTAIGSGNGFSPRTILIMLRDILLYVLAAYALYGIIHSVVMKILWKRRIPNFPTPVIKAYANLAHASATLRLNKSFFRLASVKVKHIIQYAVRDIRIPAINVTTEPRISFATGSTNLTQFDFPRTTFTISKDGLAWNSVGGKIELKTEYFVSWEMVPGGPRMGQNGNASITVRNLQMHLNGLIKSVGSRSQLFVNACSFGIETLDVVFDAYISDFEQIRTLLLSDIKKRLRNIAFEGVSADKFPCFHAKRFVREQPGKIHIWRNIYLNYALTEDPIFHDDFIEAECSIRFTVSDNATSMIDFDTESFIHDVMDSMESHHHVFTPSIDAAPAYLIGSIVSLLRDIFLFVMAAYGIICTFHSILKTFFFLLFLPVLPCSISTEPEPHAIVTARLEKSLFELASSMVKQIINDEVPKIPLPSYNEKFAGIRVRSRWIRWDGFEAPRTNFTISEEGLRWETSGGSVKIKSQFDAKWALFKKTGIIDFTATDLRTSVQESLSDTIRREACKMVNRFVDKANNFINYQPEEILIWSAIAFNYSVIGEPSFSKDAIEAASSFRFVVGNFSNYCKDGVILDVDDDLIDDLVLVDSSDAHPPSAIDLSGQQMEPFKLSLKDVFLYIAALIGAINLLAKYKKASSIPNGNSTNSDLSALHQWIDSIMESDSDVPDPNLFQPAPCKDATGKEIKMRNAQGKDLIRPLRDYSGLFDPTQPLPEDPSLSKGRGEKRAFWYWLLQLLVDPSMREVVAWTGRGREFIILNELSITEMWSRFEGRAIPVKFDSIRRTIRTHYKRDILIPADTKSRNNRRWAFYTEPSIHVGMTREELTDYITTYNTNSPLSSAEKTIEEVPSHSHPTPAPSTESFFNFFAPSPNNTQFSHPPPSYPLHFNTSPPIEQVPELSYPQSAYPSHVQSPPHTEPMPQFTFPVPNSLITSVKMPQSPEPVIDKFISNIEQSDTLPVLEINKFDLEFDASWNSPATPDLSNVDAETGDCKRFECLFESFDTIG</sequence>
<comment type="similarity">
    <text evidence="1 2">Belongs to the ETS family.</text>
</comment>
<proteinExistence type="inferred from homology"/>
<evidence type="ECO:0000256" key="2">
    <source>
        <dbReference type="RuleBase" id="RU004019"/>
    </source>
</evidence>
<dbReference type="InterPro" id="IPR036390">
    <property type="entry name" value="WH_DNA-bd_sf"/>
</dbReference>
<dbReference type="PROSITE" id="PS50061">
    <property type="entry name" value="ETS_DOMAIN_3"/>
    <property type="match status" value="1"/>
</dbReference>
<gene>
    <name evidence="3" type="primary">WBGene00118467</name>
</gene>
<dbReference type="GO" id="GO:0005615">
    <property type="term" value="C:extracellular space"/>
    <property type="evidence" value="ECO:0000318"/>
    <property type="project" value="GO_Central"/>
</dbReference>
<dbReference type="GO" id="GO:0003700">
    <property type="term" value="F:DNA-binding transcription factor activity"/>
    <property type="evidence" value="ECO:0007669"/>
    <property type="project" value="InterPro"/>
</dbReference>
<organism evidence="3 4">
    <name type="scientific">Pristionchus pacificus</name>
    <name type="common">Parasitic nematode worm</name>
    <dbReference type="NCBI Taxonomy" id="54126"/>
    <lineage>
        <taxon>Eukaryota</taxon>
        <taxon>Metazoa</taxon>
        <taxon>Ecdysozoa</taxon>
        <taxon>Nematoda</taxon>
        <taxon>Chromadorea</taxon>
        <taxon>Rhabditida</taxon>
        <taxon>Rhabditina</taxon>
        <taxon>Diplogasteromorpha</taxon>
        <taxon>Diplogasteroidea</taxon>
        <taxon>Neodiplogasteridae</taxon>
        <taxon>Pristionchus</taxon>
    </lineage>
</organism>
<dbReference type="OrthoDB" id="10255543at2759"/>
<dbReference type="GO" id="GO:0005634">
    <property type="term" value="C:nucleus"/>
    <property type="evidence" value="ECO:0007669"/>
    <property type="project" value="UniProtKB-SubCell"/>
</dbReference>
<dbReference type="FunFam" id="1.10.10.10:FF:001174">
    <property type="entry name" value="Uncharacterized protein"/>
    <property type="match status" value="1"/>
</dbReference>
<dbReference type="PANTHER" id="PTHR10504">
    <property type="entry name" value="BACTERICIDAL PERMEABILITY-INCREASING BPI PROTEIN-RELATED"/>
    <property type="match status" value="1"/>
</dbReference>
<keyword evidence="4" id="KW-1185">Reference proteome</keyword>
<dbReference type="EnsemblMetazoa" id="PPA28913.1">
    <property type="protein sequence ID" value="PPA28913.1"/>
    <property type="gene ID" value="WBGene00118467"/>
</dbReference>
<dbReference type="InterPro" id="IPR032942">
    <property type="entry name" value="BPI/LBP/Plunc"/>
</dbReference>
<dbReference type="Gene3D" id="3.15.10.10">
    <property type="entry name" value="Bactericidal permeability-increasing protein, domain 1"/>
    <property type="match status" value="3"/>
</dbReference>
<dbReference type="Proteomes" id="UP000005239">
    <property type="component" value="Unassembled WGS sequence"/>
</dbReference>
<dbReference type="GO" id="GO:0043565">
    <property type="term" value="F:sequence-specific DNA binding"/>
    <property type="evidence" value="ECO:0007669"/>
    <property type="project" value="InterPro"/>
</dbReference>
<dbReference type="Gene3D" id="1.10.10.10">
    <property type="entry name" value="Winged helix-like DNA-binding domain superfamily/Winged helix DNA-binding domain"/>
    <property type="match status" value="1"/>
</dbReference>
<accession>A0A8R1UJ64</accession>
<dbReference type="SUPFAM" id="SSF46785">
    <property type="entry name" value="Winged helix' DNA-binding domain"/>
    <property type="match status" value="1"/>
</dbReference>